<feature type="transmembrane region" description="Helical" evidence="1">
    <location>
        <begin position="44"/>
        <end position="62"/>
    </location>
</feature>
<sequence length="89" mass="10317">MQTVTSYPWSLRKMFVFFLCVILPPIGTIYIVMNRGALQKRDFILYVLFAAINISLWVSIMIFDRSVWLVSGHYVLGAIVIVFSNINKR</sequence>
<organism evidence="2 3">
    <name type="scientific">Bacillus anthracis</name>
    <name type="common">anthrax bacterium</name>
    <dbReference type="NCBI Taxonomy" id="1392"/>
    <lineage>
        <taxon>Bacteria</taxon>
        <taxon>Bacillati</taxon>
        <taxon>Bacillota</taxon>
        <taxon>Bacilli</taxon>
        <taxon>Bacillales</taxon>
        <taxon>Bacillaceae</taxon>
        <taxon>Bacillus</taxon>
        <taxon>Bacillus cereus group</taxon>
    </lineage>
</organism>
<dbReference type="AlphaFoldDB" id="A0A0J1HZ12"/>
<proteinExistence type="predicted"/>
<feature type="transmembrane region" description="Helical" evidence="1">
    <location>
        <begin position="14"/>
        <end position="32"/>
    </location>
</feature>
<gene>
    <name evidence="2" type="ORF">ABW01_10230</name>
</gene>
<comment type="caution">
    <text evidence="2">The sequence shown here is derived from an EMBL/GenBank/DDBJ whole genome shotgun (WGS) entry which is preliminary data.</text>
</comment>
<evidence type="ECO:0000313" key="3">
    <source>
        <dbReference type="Proteomes" id="UP000035904"/>
    </source>
</evidence>
<dbReference type="EMBL" id="LDPG01000005">
    <property type="protein sequence ID" value="KLV18959.1"/>
    <property type="molecule type" value="Genomic_DNA"/>
</dbReference>
<keyword evidence="1" id="KW-0812">Transmembrane</keyword>
<reference evidence="2 3" key="1">
    <citation type="submission" date="2015-05" db="EMBL/GenBank/DDBJ databases">
        <title>Whole genome sequence and identification of bacterial endophytes from Costus igneus.</title>
        <authorList>
            <person name="Lee Y.P."/>
            <person name="Gan H.M."/>
            <person name="Eng W."/>
            <person name="Wheatley M.S."/>
            <person name="Caraballo A."/>
            <person name="Polter S."/>
            <person name="Savka M.A."/>
            <person name="Hudson A.O."/>
        </authorList>
    </citation>
    <scope>NUCLEOTIDE SEQUENCE [LARGE SCALE GENOMIC DNA]</scope>
    <source>
        <strain evidence="2 3">RIT375</strain>
    </source>
</reference>
<name>A0A0J1HZ12_BACAN</name>
<keyword evidence="1" id="KW-1133">Transmembrane helix</keyword>
<feature type="transmembrane region" description="Helical" evidence="1">
    <location>
        <begin position="68"/>
        <end position="86"/>
    </location>
</feature>
<dbReference type="PATRIC" id="fig|1392.242.peg.5046"/>
<keyword evidence="1" id="KW-0472">Membrane</keyword>
<evidence type="ECO:0000256" key="1">
    <source>
        <dbReference type="SAM" id="Phobius"/>
    </source>
</evidence>
<dbReference type="RefSeq" id="WP_001990989.1">
    <property type="nucleotide sequence ID" value="NZ_LDPG01000005.1"/>
</dbReference>
<protein>
    <submittedName>
        <fullName evidence="2">Uncharacterized protein</fullName>
    </submittedName>
</protein>
<dbReference type="Proteomes" id="UP000035904">
    <property type="component" value="Unassembled WGS sequence"/>
</dbReference>
<evidence type="ECO:0000313" key="2">
    <source>
        <dbReference type="EMBL" id="KLV18959.1"/>
    </source>
</evidence>
<accession>A0A0J1HZ12</accession>